<evidence type="ECO:0000313" key="3">
    <source>
        <dbReference type="Proteomes" id="UP001500929"/>
    </source>
</evidence>
<feature type="region of interest" description="Disordered" evidence="1">
    <location>
        <begin position="288"/>
        <end position="310"/>
    </location>
</feature>
<dbReference type="Proteomes" id="UP001500929">
    <property type="component" value="Unassembled WGS sequence"/>
</dbReference>
<sequence>MTADPLATVARELHASAPAAFVAARTARAKQAQAEGERDLAARIRALTKPSSAAWAVNALDSEQPELVERVVELGSALRAASTERDAARLRELAQARQALLAELAREARAVAEAFEVPLSDAAVGELQQSFQAAMVDPRAANAVRSGMLVRAIASDGLGPVDLEGAVAVGSAGQKGAARSHTAGEGIAATGRADTTGAADARRRAAEEERRRDTEERRRREAEEARADADDAERHLAETDSALDDAEQTRAALEQRIRELHDELDRARDELAKLTRSLAHLRSAHTAAARTAAAARREADRYDRPAPGTV</sequence>
<evidence type="ECO:0000256" key="1">
    <source>
        <dbReference type="SAM" id="MobiDB-lite"/>
    </source>
</evidence>
<dbReference type="RefSeq" id="WP_259478434.1">
    <property type="nucleotide sequence ID" value="NZ_BAAAQY010000002.1"/>
</dbReference>
<proteinExistence type="predicted"/>
<protein>
    <recommendedName>
        <fullName evidence="4">Transposase</fullName>
    </recommendedName>
</protein>
<evidence type="ECO:0008006" key="4">
    <source>
        <dbReference type="Google" id="ProtNLM"/>
    </source>
</evidence>
<feature type="compositionally biased region" description="Basic and acidic residues" evidence="1">
    <location>
        <begin position="295"/>
        <end position="304"/>
    </location>
</feature>
<feature type="compositionally biased region" description="Basic and acidic residues" evidence="1">
    <location>
        <begin position="200"/>
        <end position="238"/>
    </location>
</feature>
<keyword evidence="3" id="KW-1185">Reference proteome</keyword>
<comment type="caution">
    <text evidence="2">The sequence shown here is derived from an EMBL/GenBank/DDBJ whole genome shotgun (WGS) entry which is preliminary data.</text>
</comment>
<feature type="compositionally biased region" description="Low complexity" evidence="1">
    <location>
        <begin position="188"/>
        <end position="199"/>
    </location>
</feature>
<evidence type="ECO:0000313" key="2">
    <source>
        <dbReference type="EMBL" id="GAA2225252.1"/>
    </source>
</evidence>
<feature type="region of interest" description="Disordered" evidence="1">
    <location>
        <begin position="175"/>
        <end position="248"/>
    </location>
</feature>
<organism evidence="2 3">
    <name type="scientific">Herbiconiux moechotypicola</name>
    <dbReference type="NCBI Taxonomy" id="637393"/>
    <lineage>
        <taxon>Bacteria</taxon>
        <taxon>Bacillati</taxon>
        <taxon>Actinomycetota</taxon>
        <taxon>Actinomycetes</taxon>
        <taxon>Micrococcales</taxon>
        <taxon>Microbacteriaceae</taxon>
        <taxon>Herbiconiux</taxon>
    </lineage>
</organism>
<accession>A0ABN3D9R9</accession>
<reference evidence="2 3" key="1">
    <citation type="journal article" date="2019" name="Int. J. Syst. Evol. Microbiol.">
        <title>The Global Catalogue of Microorganisms (GCM) 10K type strain sequencing project: providing services to taxonomists for standard genome sequencing and annotation.</title>
        <authorList>
            <consortium name="The Broad Institute Genomics Platform"/>
            <consortium name="The Broad Institute Genome Sequencing Center for Infectious Disease"/>
            <person name="Wu L."/>
            <person name="Ma J."/>
        </authorList>
    </citation>
    <scope>NUCLEOTIDE SEQUENCE [LARGE SCALE GENOMIC DNA]</scope>
    <source>
        <strain evidence="2 3">JCM 16117</strain>
    </source>
</reference>
<dbReference type="EMBL" id="BAAAQY010000002">
    <property type="protein sequence ID" value="GAA2225252.1"/>
    <property type="molecule type" value="Genomic_DNA"/>
</dbReference>
<gene>
    <name evidence="2" type="ORF">GCM10009851_06190</name>
</gene>
<name>A0ABN3D9R9_9MICO</name>